<organism evidence="1 2">
    <name type="scientific">Enterococcus avium</name>
    <name type="common">Streptococcus avium</name>
    <dbReference type="NCBI Taxonomy" id="33945"/>
    <lineage>
        <taxon>Bacteria</taxon>
        <taxon>Bacillati</taxon>
        <taxon>Bacillota</taxon>
        <taxon>Bacilli</taxon>
        <taxon>Lactobacillales</taxon>
        <taxon>Enterococcaceae</taxon>
        <taxon>Enterococcus</taxon>
    </lineage>
</organism>
<dbReference type="RefSeq" id="WP_016180808.1">
    <property type="nucleotide sequence ID" value="NZ_CABGUH010000027.1"/>
</dbReference>
<accession>A0A437ULL5</accession>
<proteinExistence type="predicted"/>
<dbReference type="AlphaFoldDB" id="A0A437ULL5"/>
<reference evidence="1 2" key="1">
    <citation type="submission" date="2018-12" db="EMBL/GenBank/DDBJ databases">
        <title>A novel vanA-carrying plasmid in a clinical isolate of Enterococcus avium.</title>
        <authorList>
            <person name="Bernasconi O.J."/>
            <person name="Luzzaro F."/>
            <person name="Endimiani A."/>
        </authorList>
    </citation>
    <scope>NUCLEOTIDE SEQUENCE [LARGE SCALE GENOMIC DNA]</scope>
    <source>
        <strain evidence="1 2">LC0559/18</strain>
    </source>
</reference>
<dbReference type="Proteomes" id="UP000288388">
    <property type="component" value="Unassembled WGS sequence"/>
</dbReference>
<comment type="caution">
    <text evidence="1">The sequence shown here is derived from an EMBL/GenBank/DDBJ whole genome shotgun (WGS) entry which is preliminary data.</text>
</comment>
<evidence type="ECO:0000313" key="2">
    <source>
        <dbReference type="Proteomes" id="UP000288388"/>
    </source>
</evidence>
<sequence length="318" mass="36603">MTKDFLEIDLVNIIASMALDIPNYPRIFYEAGYRIEYLEKEFYLNNNGKKEEIKFDIVLNNVGNNDSLHLECKGGNINEKQLEKYSGIESKDVVLIGGVTSNNPEEHQHQVGYVFNSSKEKLIVDELEKYKVLALSCEKDPISISKGNSGLTDFNNEALSNFFESPINYPSYVYEVFRIGATTPDKQIILLINTCLTSFSLRKNNEFTLDEVCAEVFSIEPTFFFDHVGKQEQKSVKKRVNKLLNEMSLYELNEYFDWDYSNKKGNLTKIKFPSNPIHFKNMRDLATEMADRVNLGKPVPKEYLKGRAEGQLSLFEEE</sequence>
<name>A0A437ULL5_ENTAV</name>
<dbReference type="EMBL" id="RYZS01000001">
    <property type="protein sequence ID" value="RVU94465.1"/>
    <property type="molecule type" value="Genomic_DNA"/>
</dbReference>
<gene>
    <name evidence="1" type="ORF">EK398_06160</name>
</gene>
<evidence type="ECO:0000313" key="1">
    <source>
        <dbReference type="EMBL" id="RVU94465.1"/>
    </source>
</evidence>
<protein>
    <submittedName>
        <fullName evidence="1">Uncharacterized protein</fullName>
    </submittedName>
</protein>